<dbReference type="RefSeq" id="WP_285674124.1">
    <property type="nucleotide sequence ID" value="NZ_BSYI01000047.1"/>
</dbReference>
<organism evidence="1 2">
    <name type="scientific">Paralimibaculum aggregatum</name>
    <dbReference type="NCBI Taxonomy" id="3036245"/>
    <lineage>
        <taxon>Bacteria</taxon>
        <taxon>Pseudomonadati</taxon>
        <taxon>Pseudomonadota</taxon>
        <taxon>Alphaproteobacteria</taxon>
        <taxon>Rhodobacterales</taxon>
        <taxon>Paracoccaceae</taxon>
        <taxon>Paralimibaculum</taxon>
    </lineage>
</organism>
<gene>
    <name evidence="1" type="ORF">LNKW23_41590</name>
</gene>
<sequence>MATRFEIAAGMRDAALAGALRKALRRAGDGLLIAGDLSGGMDDARGLADWVGALGDAPVPVALAARGPLGPRGVALLLVADLTALAPGVAAPADWPDAPGAPALASRALGPAARALVLEGGDLVAALAATGRLTVADDPLAAAEARLAAAGPGAARRRASLTAAANLPLREALDFDLWHHRAERDSR</sequence>
<protein>
    <submittedName>
        <fullName evidence="1">Uncharacterized protein</fullName>
    </submittedName>
</protein>
<dbReference type="Proteomes" id="UP001239909">
    <property type="component" value="Unassembled WGS sequence"/>
</dbReference>
<evidence type="ECO:0000313" key="2">
    <source>
        <dbReference type="Proteomes" id="UP001239909"/>
    </source>
</evidence>
<proteinExistence type="predicted"/>
<dbReference type="EMBL" id="BSYI01000047">
    <property type="protein sequence ID" value="GMG84943.1"/>
    <property type="molecule type" value="Genomic_DNA"/>
</dbReference>
<evidence type="ECO:0000313" key="1">
    <source>
        <dbReference type="EMBL" id="GMG84943.1"/>
    </source>
</evidence>
<name>A0ABQ6LRR5_9RHOB</name>
<reference evidence="1 2" key="1">
    <citation type="submission" date="2023-04" db="EMBL/GenBank/DDBJ databases">
        <title>Marinoamorphus aggregata gen. nov., sp. Nov., isolate from tissue of brittle star Ophioplocus japonicus.</title>
        <authorList>
            <person name="Kawano K."/>
            <person name="Sawayama S."/>
            <person name="Nakagawa S."/>
        </authorList>
    </citation>
    <scope>NUCLEOTIDE SEQUENCE [LARGE SCALE GENOMIC DNA]</scope>
    <source>
        <strain evidence="1 2">NKW23</strain>
    </source>
</reference>
<comment type="caution">
    <text evidence="1">The sequence shown here is derived from an EMBL/GenBank/DDBJ whole genome shotgun (WGS) entry which is preliminary data.</text>
</comment>
<accession>A0ABQ6LRR5</accession>
<keyword evidence="2" id="KW-1185">Reference proteome</keyword>